<dbReference type="Pfam" id="PF13399">
    <property type="entry name" value="LytR_C"/>
    <property type="match status" value="1"/>
</dbReference>
<evidence type="ECO:0000256" key="2">
    <source>
        <dbReference type="SAM" id="Phobius"/>
    </source>
</evidence>
<dbReference type="Proteomes" id="UP001592531">
    <property type="component" value="Unassembled WGS sequence"/>
</dbReference>
<dbReference type="InterPro" id="IPR050922">
    <property type="entry name" value="LytR/CpsA/Psr_CW_biosynth"/>
</dbReference>
<dbReference type="PANTHER" id="PTHR33392">
    <property type="entry name" value="POLYISOPRENYL-TEICHOIC ACID--PEPTIDOGLYCAN TEICHOIC ACID TRANSFERASE TAGU"/>
    <property type="match status" value="1"/>
</dbReference>
<evidence type="ECO:0000259" key="3">
    <source>
        <dbReference type="Pfam" id="PF03816"/>
    </source>
</evidence>
<comment type="caution">
    <text evidence="5">The sequence shown here is derived from an EMBL/GenBank/DDBJ whole genome shotgun (WGS) entry which is preliminary data.</text>
</comment>
<dbReference type="InterPro" id="IPR004474">
    <property type="entry name" value="LytR_CpsA_psr"/>
</dbReference>
<comment type="similarity">
    <text evidence="1">Belongs to the LytR/CpsA/Psr (LCP) family.</text>
</comment>
<evidence type="ECO:0000313" key="6">
    <source>
        <dbReference type="Proteomes" id="UP001592531"/>
    </source>
</evidence>
<feature type="domain" description="Cell envelope-related transcriptional attenuator" evidence="3">
    <location>
        <begin position="113"/>
        <end position="269"/>
    </location>
</feature>
<dbReference type="RefSeq" id="WP_380530187.1">
    <property type="nucleotide sequence ID" value="NZ_JBHFAB010000001.1"/>
</dbReference>
<keyword evidence="2" id="KW-1133">Transmembrane helix</keyword>
<dbReference type="EMBL" id="JBHFAB010000001">
    <property type="protein sequence ID" value="MFC1415081.1"/>
    <property type="molecule type" value="Genomic_DNA"/>
</dbReference>
<evidence type="ECO:0000259" key="4">
    <source>
        <dbReference type="Pfam" id="PF13399"/>
    </source>
</evidence>
<gene>
    <name evidence="5" type="ORF">ACEZDE_00245</name>
</gene>
<feature type="domain" description="LytR/CpsA/Psr regulator C-terminal" evidence="4">
    <location>
        <begin position="389"/>
        <end position="475"/>
    </location>
</feature>
<proteinExistence type="inferred from homology"/>
<keyword evidence="2" id="KW-0812">Transmembrane</keyword>
<evidence type="ECO:0000256" key="1">
    <source>
        <dbReference type="ARBA" id="ARBA00006068"/>
    </source>
</evidence>
<dbReference type="Gene3D" id="3.30.70.2390">
    <property type="match status" value="1"/>
</dbReference>
<evidence type="ECO:0000313" key="5">
    <source>
        <dbReference type="EMBL" id="MFC1415081.1"/>
    </source>
</evidence>
<accession>A0ABV6VMV3</accession>
<dbReference type="NCBIfam" id="TIGR00350">
    <property type="entry name" value="lytR_cpsA_psr"/>
    <property type="match status" value="1"/>
</dbReference>
<keyword evidence="2" id="KW-0472">Membrane</keyword>
<name>A0ABV6VMV3_9ACTN</name>
<reference evidence="5 6" key="1">
    <citation type="submission" date="2024-09" db="EMBL/GenBank/DDBJ databases">
        <authorList>
            <person name="Lee S.D."/>
        </authorList>
    </citation>
    <scope>NUCLEOTIDE SEQUENCE [LARGE SCALE GENOMIC DNA]</scope>
    <source>
        <strain evidence="5 6">N8-3</strain>
    </source>
</reference>
<dbReference type="Gene3D" id="3.40.630.190">
    <property type="entry name" value="LCP protein"/>
    <property type="match status" value="1"/>
</dbReference>
<dbReference type="PANTHER" id="PTHR33392:SF6">
    <property type="entry name" value="POLYISOPRENYL-TEICHOIC ACID--PEPTIDOGLYCAN TEICHOIC ACID TRANSFERASE TAGU"/>
    <property type="match status" value="1"/>
</dbReference>
<keyword evidence="6" id="KW-1185">Reference proteome</keyword>
<feature type="transmembrane region" description="Helical" evidence="2">
    <location>
        <begin position="28"/>
        <end position="48"/>
    </location>
</feature>
<organism evidence="5 6">
    <name type="scientific">Streptacidiphilus cavernicola</name>
    <dbReference type="NCBI Taxonomy" id="3342716"/>
    <lineage>
        <taxon>Bacteria</taxon>
        <taxon>Bacillati</taxon>
        <taxon>Actinomycetota</taxon>
        <taxon>Actinomycetes</taxon>
        <taxon>Kitasatosporales</taxon>
        <taxon>Streptomycetaceae</taxon>
        <taxon>Streptacidiphilus</taxon>
    </lineage>
</organism>
<protein>
    <submittedName>
        <fullName evidence="5">LCP family protein</fullName>
    </submittedName>
</protein>
<sequence length="545" mass="54660">MSDTRGDGGRAAIRKAAKKGGRRKPLKLIAIGTAGVLVVALAGGVYAYEKLNGNIKSDALFSGTTGNAGTEKVDAFGRSPINMLVIGSDGRADAADCKLGGDCAGGVDPSHGNADVEMLVHISADRSNATVMSIPRDLMTSLPACKDDKSGASTSGGTGMINSALAYGPGCSVAAIHQLTGVPIDHFALVDFSGVVAMSDAVGGVNVCVSNNVYDPQSHLKLAKGTHTLKGVAALEFVRTRHGFGDGGDVGRTAAQHIFLTAMINQMKSAGTLTSPTRLWDLANAATKALTVDPGLDSIPKLTGLADDLNKVPTDRITFTTMQTSLDPANQNRLVIAAGAQTLFSGIANDQSLTTAAGTRSAAGASAAASAAASHAPAAPAKSATAPADIAVHVANGTTVQGHAGAVLQSLISDGYASNSAIESPPSTDVRTTALSYGPGRQADAQEVAASLGLPSSALKQGSAAGIHLVIGADWTSGTVFPGGKASAAPLNTKVALSNAHVQTGNQTGSCAQVGTQYTVSLPGYGGMTPIRAYALSPKVPNSAP</sequence>
<dbReference type="InterPro" id="IPR027381">
    <property type="entry name" value="LytR/CpsA/Psr_C"/>
</dbReference>
<dbReference type="Pfam" id="PF03816">
    <property type="entry name" value="LytR_cpsA_psr"/>
    <property type="match status" value="1"/>
</dbReference>